<evidence type="ECO:0000256" key="6">
    <source>
        <dbReference type="ARBA" id="ARBA00022842"/>
    </source>
</evidence>
<reference evidence="18" key="1">
    <citation type="submission" date="2020-10" db="EMBL/GenBank/DDBJ databases">
        <title>Taxonomic study of unclassified bacteria belonging to the class Ktedonobacteria.</title>
        <authorList>
            <person name="Yabe S."/>
            <person name="Wang C.M."/>
            <person name="Zheng Y."/>
            <person name="Sakai Y."/>
            <person name="Cavaletti L."/>
            <person name="Monciardini P."/>
            <person name="Donadio S."/>
        </authorList>
    </citation>
    <scope>NUCLEOTIDE SEQUENCE</scope>
    <source>
        <strain evidence="18">ID150040</strain>
    </source>
</reference>
<dbReference type="EMBL" id="BNJK01000002">
    <property type="protein sequence ID" value="GHO98259.1"/>
    <property type="molecule type" value="Genomic_DNA"/>
</dbReference>
<feature type="modified residue" description="N6-carboxylysine" evidence="15">
    <location>
        <position position="122"/>
    </location>
</feature>
<keyword evidence="7 15" id="KW-0408">Iron</keyword>
<gene>
    <name evidence="18" type="primary">ilvD_2</name>
    <name evidence="15" type="synonym">ilvD</name>
    <name evidence="18" type="ORF">KSF_083070</name>
</gene>
<dbReference type="GO" id="GO:0000287">
    <property type="term" value="F:magnesium ion binding"/>
    <property type="evidence" value="ECO:0007669"/>
    <property type="project" value="UniProtKB-UniRule"/>
</dbReference>
<dbReference type="InterPro" id="IPR056740">
    <property type="entry name" value="ILV_EDD_C"/>
</dbReference>
<sequence length="560" mass="59361">MRSDQIKLGFERAPHRGLLRATGVVGEQDFKKPFIAVCNSYIDVVPGHVHLQAFGKLVKEAIRAAGGVPFEFNTIGVDDGIAMGHIGMKYSLPSRELIADCVETVIEAHRFDGMVCIPNCDKIVPGMLMAAMRLDIPTIFVSGGPMAAGKLADGRSVDLISIFEGVGAYQAGKINDDQLLELEQNGCPSCGSCSGMFTANSMNCLMEALGLALPGNGSRLATSQERRELAREAGRQILKLVEANVTTRQIVNVESIDNAFALDMAMGGSTNTVLHTLALAREAGIDYSLERINEVAARTPHLCKVSPAGSWHMEDVDRAGGISAILKELSRKPGVLNLDRPTVTLRTLGENIAEAKINDPEVIHPIEQPHSERGGLAILFGNLAPEGAVVKVAAVAPAMIKHTGPARIFNSQEEACAGILNGLVKEGDVVVIRYEGPRGGPGMQEMLAPTANIMGMGLGEKVALITDGRFSGGTRGACIGHVSPEAAAGGPIAALRDGDLIHLDLLERRLDVALSAEEIEQRLAEVEPVKGRVKSSWLRRYASLVTSANTGAVLGDPGDI</sequence>
<dbReference type="InterPro" id="IPR004404">
    <property type="entry name" value="DihydroxyA_deHydtase"/>
</dbReference>
<feature type="domain" description="Dihydroxy-acid/6-phosphogluconate dehydratase N-terminal" evidence="16">
    <location>
        <begin position="32"/>
        <end position="351"/>
    </location>
</feature>
<dbReference type="EC" id="4.2.1.9" evidence="14 15"/>
<feature type="binding site" evidence="15">
    <location>
        <position position="445"/>
    </location>
    <ligand>
        <name>Mg(2+)</name>
        <dbReference type="ChEBI" id="CHEBI:18420"/>
    </ligand>
</feature>
<dbReference type="HAMAP" id="MF_00012">
    <property type="entry name" value="IlvD"/>
    <property type="match status" value="1"/>
</dbReference>
<dbReference type="GO" id="GO:0004160">
    <property type="term" value="F:dihydroxy-acid dehydratase activity"/>
    <property type="evidence" value="ECO:0007669"/>
    <property type="project" value="UniProtKB-UniRule"/>
</dbReference>
<dbReference type="AlphaFoldDB" id="A0A8J3N4P5"/>
<dbReference type="Pfam" id="PF24877">
    <property type="entry name" value="ILV_EDD_C"/>
    <property type="match status" value="1"/>
</dbReference>
<dbReference type="FunFam" id="3.50.30.80:FF:000001">
    <property type="entry name" value="Dihydroxy-acid dehydratase"/>
    <property type="match status" value="1"/>
</dbReference>
<feature type="binding site" evidence="15">
    <location>
        <position position="121"/>
    </location>
    <ligand>
        <name>Mg(2+)</name>
        <dbReference type="ChEBI" id="CHEBI:18420"/>
    </ligand>
</feature>
<comment type="subunit">
    <text evidence="15">Homodimer.</text>
</comment>
<dbReference type="InterPro" id="IPR042096">
    <property type="entry name" value="Dihydro-acid_dehy_C"/>
</dbReference>
<dbReference type="GO" id="GO:0005829">
    <property type="term" value="C:cytosol"/>
    <property type="evidence" value="ECO:0007669"/>
    <property type="project" value="TreeGrafter"/>
</dbReference>
<evidence type="ECO:0000256" key="8">
    <source>
        <dbReference type="ARBA" id="ARBA00023014"/>
    </source>
</evidence>
<keyword evidence="8 15" id="KW-0411">Iron-sulfur</keyword>
<dbReference type="UniPathway" id="UPA00049">
    <property type="reaction ID" value="UER00061"/>
</dbReference>
<dbReference type="PROSITE" id="PS00887">
    <property type="entry name" value="ILVD_EDD_2"/>
    <property type="match status" value="1"/>
</dbReference>
<evidence type="ECO:0000259" key="16">
    <source>
        <dbReference type="Pfam" id="PF00920"/>
    </source>
</evidence>
<dbReference type="InterPro" id="IPR020558">
    <property type="entry name" value="DiOHA_6PGluconate_deHydtase_CS"/>
</dbReference>
<organism evidence="18 19">
    <name type="scientific">Reticulibacter mediterranei</name>
    <dbReference type="NCBI Taxonomy" id="2778369"/>
    <lineage>
        <taxon>Bacteria</taxon>
        <taxon>Bacillati</taxon>
        <taxon>Chloroflexota</taxon>
        <taxon>Ktedonobacteria</taxon>
        <taxon>Ktedonobacterales</taxon>
        <taxon>Reticulibacteraceae</taxon>
        <taxon>Reticulibacter</taxon>
    </lineage>
</organism>
<dbReference type="SUPFAM" id="SSF143975">
    <property type="entry name" value="IlvD/EDD N-terminal domain-like"/>
    <property type="match status" value="1"/>
</dbReference>
<dbReference type="SUPFAM" id="SSF52016">
    <property type="entry name" value="LeuD/IlvD-like"/>
    <property type="match status" value="1"/>
</dbReference>
<protein>
    <recommendedName>
        <fullName evidence="14 15">Dihydroxy-acid dehydratase</fullName>
        <shortName evidence="15">DAD</shortName>
        <ecNumber evidence="14 15">4.2.1.9</ecNumber>
    </recommendedName>
</protein>
<evidence type="ECO:0000256" key="13">
    <source>
        <dbReference type="ARBA" id="ARBA00029437"/>
    </source>
</evidence>
<evidence type="ECO:0000313" key="18">
    <source>
        <dbReference type="EMBL" id="GHO98259.1"/>
    </source>
</evidence>
<comment type="similarity">
    <text evidence="2 15">Belongs to the IlvD/Edd family.</text>
</comment>
<feature type="binding site" evidence="15">
    <location>
        <position position="79"/>
    </location>
    <ligand>
        <name>Mg(2+)</name>
        <dbReference type="ChEBI" id="CHEBI:18420"/>
    </ligand>
</feature>
<dbReference type="InterPro" id="IPR000581">
    <property type="entry name" value="ILV_EDD_N"/>
</dbReference>
<evidence type="ECO:0000256" key="5">
    <source>
        <dbReference type="ARBA" id="ARBA00022723"/>
    </source>
</evidence>
<comment type="catalytic activity">
    <reaction evidence="11">
        <text>(2R)-2,3-dihydroxy-3-methylbutanoate = 3-methyl-2-oxobutanoate + H2O</text>
        <dbReference type="Rhea" id="RHEA:24809"/>
        <dbReference type="ChEBI" id="CHEBI:11851"/>
        <dbReference type="ChEBI" id="CHEBI:15377"/>
        <dbReference type="ChEBI" id="CHEBI:49072"/>
        <dbReference type="EC" id="4.2.1.9"/>
    </reaction>
    <physiologicalReaction direction="left-to-right" evidence="11">
        <dbReference type="Rhea" id="RHEA:24810"/>
    </physiologicalReaction>
</comment>
<name>A0A8J3N4P5_9CHLR</name>
<feature type="binding site" description="via carbamate group" evidence="15">
    <location>
        <position position="122"/>
    </location>
    <ligand>
        <name>Mg(2+)</name>
        <dbReference type="ChEBI" id="CHEBI:18420"/>
    </ligand>
</feature>
<dbReference type="Pfam" id="PF00920">
    <property type="entry name" value="ILVD_EDD_N"/>
    <property type="match status" value="1"/>
</dbReference>
<comment type="function">
    <text evidence="15">Functions in the biosynthesis of branched-chain amino acids. Catalyzes the dehydration of (2R,3R)-2,3-dihydroxy-3-methylpentanoate (2,3-dihydroxy-3-methylvalerate) into 2-oxo-3-methylpentanoate (2-oxo-3-methylvalerate) and of (2R)-2,3-dihydroxy-3-methylbutanoate (2,3-dihydroxyisovalerate) into 2-oxo-3-methylbutanoate (2-oxoisovalerate), the penultimate precursor to L-isoleucine and L-valine, respectively.</text>
</comment>
<evidence type="ECO:0000256" key="1">
    <source>
        <dbReference type="ARBA" id="ARBA00001946"/>
    </source>
</evidence>
<proteinExistence type="inferred from homology"/>
<dbReference type="Proteomes" id="UP000597444">
    <property type="component" value="Unassembled WGS sequence"/>
</dbReference>
<evidence type="ECO:0000256" key="7">
    <source>
        <dbReference type="ARBA" id="ARBA00023004"/>
    </source>
</evidence>
<evidence type="ECO:0000256" key="9">
    <source>
        <dbReference type="ARBA" id="ARBA00023239"/>
    </source>
</evidence>
<dbReference type="NCBIfam" id="TIGR00110">
    <property type="entry name" value="ilvD"/>
    <property type="match status" value="1"/>
</dbReference>
<evidence type="ECO:0000256" key="11">
    <source>
        <dbReference type="ARBA" id="ARBA00029304"/>
    </source>
</evidence>
<comment type="caution">
    <text evidence="18">The sequence shown here is derived from an EMBL/GenBank/DDBJ whole genome shotgun (WGS) entry which is preliminary data.</text>
</comment>
<dbReference type="RefSeq" id="WP_220209016.1">
    <property type="nucleotide sequence ID" value="NZ_BNJK01000002.1"/>
</dbReference>
<comment type="pathway">
    <text evidence="13 15">Amino-acid biosynthesis; L-isoleucine biosynthesis; L-isoleucine from 2-oxobutanoate: step 3/4.</text>
</comment>
<evidence type="ECO:0000256" key="2">
    <source>
        <dbReference type="ARBA" id="ARBA00006486"/>
    </source>
</evidence>
<evidence type="ECO:0000256" key="14">
    <source>
        <dbReference type="ARBA" id="ARBA00029490"/>
    </source>
</evidence>
<keyword evidence="6 15" id="KW-0460">Magnesium</keyword>
<comment type="cofactor">
    <cofactor evidence="1 15">
        <name>Mg(2+)</name>
        <dbReference type="ChEBI" id="CHEBI:18420"/>
    </cofactor>
</comment>
<dbReference type="PANTHER" id="PTHR43661:SF3">
    <property type="entry name" value="D-XYLONATE DEHYDRATASE YAGF-RELATED"/>
    <property type="match status" value="1"/>
</dbReference>
<evidence type="ECO:0000256" key="10">
    <source>
        <dbReference type="ARBA" id="ARBA00023304"/>
    </source>
</evidence>
<dbReference type="GO" id="GO:0009099">
    <property type="term" value="P:L-valine biosynthetic process"/>
    <property type="evidence" value="ECO:0007669"/>
    <property type="project" value="UniProtKB-UniRule"/>
</dbReference>
<keyword evidence="3 15" id="KW-0028">Amino-acid biosynthesis</keyword>
<dbReference type="NCBIfam" id="NF002068">
    <property type="entry name" value="PRK00911.1"/>
    <property type="match status" value="1"/>
</dbReference>
<comment type="catalytic activity">
    <reaction evidence="15">
        <text>(2R,3R)-2,3-dihydroxy-3-methylpentanoate = (S)-3-methyl-2-oxopentanoate + H2O</text>
        <dbReference type="Rhea" id="RHEA:27694"/>
        <dbReference type="ChEBI" id="CHEBI:15377"/>
        <dbReference type="ChEBI" id="CHEBI:35146"/>
        <dbReference type="ChEBI" id="CHEBI:49258"/>
        <dbReference type="EC" id="4.2.1.9"/>
    </reaction>
</comment>
<dbReference type="GO" id="GO:0009097">
    <property type="term" value="P:isoleucine biosynthetic process"/>
    <property type="evidence" value="ECO:0007669"/>
    <property type="project" value="UniProtKB-UniRule"/>
</dbReference>
<accession>A0A8J3N4P5</accession>
<evidence type="ECO:0000313" key="19">
    <source>
        <dbReference type="Proteomes" id="UP000597444"/>
    </source>
</evidence>
<dbReference type="PANTHER" id="PTHR43661">
    <property type="entry name" value="D-XYLONATE DEHYDRATASE"/>
    <property type="match status" value="1"/>
</dbReference>
<dbReference type="InterPro" id="IPR037237">
    <property type="entry name" value="IlvD/EDD_N"/>
</dbReference>
<keyword evidence="19" id="KW-1185">Reference proteome</keyword>
<feature type="domain" description="Dihydroxy-acid/6-phosphogluconate dehydratase C-terminal" evidence="17">
    <location>
        <begin position="361"/>
        <end position="552"/>
    </location>
</feature>
<comment type="pathway">
    <text evidence="12 15">Amino-acid biosynthesis; L-valine biosynthesis; L-valine from pyruvate: step 3/4.</text>
</comment>
<comment type="caution">
    <text evidence="15">Lacks conserved residue(s) required for the propagation of feature annotation.</text>
</comment>
<keyword evidence="9 15" id="KW-0456">Lyase</keyword>
<dbReference type="PROSITE" id="PS00886">
    <property type="entry name" value="ILVD_EDD_1"/>
    <property type="match status" value="1"/>
</dbReference>
<keyword evidence="5 15" id="KW-0479">Metal-binding</keyword>
<keyword evidence="4 15" id="KW-0001">2Fe-2S</keyword>
<evidence type="ECO:0000259" key="17">
    <source>
        <dbReference type="Pfam" id="PF24877"/>
    </source>
</evidence>
<evidence type="ECO:0000256" key="15">
    <source>
        <dbReference type="HAMAP-Rule" id="MF_00012"/>
    </source>
</evidence>
<keyword evidence="10 15" id="KW-0100">Branched-chain amino acid biosynthesis</keyword>
<feature type="active site" description="Proton acceptor" evidence="15">
    <location>
        <position position="471"/>
    </location>
</feature>
<comment type="cofactor">
    <cofactor evidence="15">
        <name>[2Fe-2S] cluster</name>
        <dbReference type="ChEBI" id="CHEBI:190135"/>
    </cofactor>
    <text evidence="15">Binds 1 [2Fe-2S] cluster per subunit. This cluster acts as a Lewis acid cofactor.</text>
</comment>
<dbReference type="GO" id="GO:0051537">
    <property type="term" value="F:2 iron, 2 sulfur cluster binding"/>
    <property type="evidence" value="ECO:0007669"/>
    <property type="project" value="UniProtKB-UniRule"/>
</dbReference>
<evidence type="ECO:0000256" key="3">
    <source>
        <dbReference type="ARBA" id="ARBA00022605"/>
    </source>
</evidence>
<evidence type="ECO:0000256" key="4">
    <source>
        <dbReference type="ARBA" id="ARBA00022714"/>
    </source>
</evidence>
<dbReference type="Gene3D" id="3.50.30.80">
    <property type="entry name" value="IlvD/EDD C-terminal domain-like"/>
    <property type="match status" value="1"/>
</dbReference>
<dbReference type="UniPathway" id="UPA00047">
    <property type="reaction ID" value="UER00057"/>
</dbReference>
<evidence type="ECO:0000256" key="12">
    <source>
        <dbReference type="ARBA" id="ARBA00029436"/>
    </source>
</evidence>